<evidence type="ECO:0000256" key="2">
    <source>
        <dbReference type="ARBA" id="ARBA00022676"/>
    </source>
</evidence>
<accession>A0A978VJ22</accession>
<evidence type="ECO:0000256" key="1">
    <source>
        <dbReference type="ARBA" id="ARBA00004127"/>
    </source>
</evidence>
<feature type="transmembrane region" description="Helical" evidence="12">
    <location>
        <begin position="485"/>
        <end position="507"/>
    </location>
</feature>
<feature type="transmembrane region" description="Helical" evidence="12">
    <location>
        <begin position="435"/>
        <end position="453"/>
    </location>
</feature>
<dbReference type="GO" id="GO:0016760">
    <property type="term" value="F:cellulose synthase (UDP-forming) activity"/>
    <property type="evidence" value="ECO:0007669"/>
    <property type="project" value="InterPro"/>
</dbReference>
<evidence type="ECO:0000256" key="9">
    <source>
        <dbReference type="PIRSR" id="PIRSR605150-2"/>
    </source>
</evidence>
<feature type="binding site" evidence="9">
    <location>
        <position position="3"/>
    </location>
    <ligand>
        <name>UDP-alpha-D-glucose</name>
        <dbReference type="ChEBI" id="CHEBI:58885"/>
    </ligand>
</feature>
<sequence length="571" mass="64072">MLEPPITTANTVLCLMAVDYPANKVACYVSDDGCSPLTLYSLTEASKFARFWIPFCKKYNIQVRAPMLYFSGYSASSPPSNISSEIFQAEERKMKEEYEKLKEKIEDAVQGKIPIDLSGDYAVFANTEKNNHPAIVKVIWENKERISNGLPHLIYVSREKRPNHQHHYKAGAMNVLTRVSGVMTNAPFTLNVDSDMFINNPKIIQQAMWKLSYEEMKRRFGNSTKLIKLATQTLSVESDTKVDQPEDLSSCIEMACQVASCDYELETAWGSEVGWMYGSITEDLVMGMKIHSQGWSSVLYLPDPPAFIGSAPPGGPIVTIQKKRWATGQLEVLFSRNNPILLAVKAKLKLRQCLAYIFILMWCVSALPELLYSLLPVYSIVTNSHFLPKVGEVASVLVVALVLIQNIQTFTFSMGHGQSLRKCWNTIRMNRITNVTGNLFAYLTWILKLFGISEAVFEVTKKYHPTISDREGAYAGRFSFDDSAMYVPITALLFLHMTVLAMPFLGLRPLNDVVGHGPGLFEYGVSAYMVLSYWPYVRGLFGKGKYGIPFSTKCKAALSVLIFLLLCRLLG</sequence>
<proteinExistence type="predicted"/>
<dbReference type="GO" id="GO:0071555">
    <property type="term" value="P:cell wall organization"/>
    <property type="evidence" value="ECO:0007669"/>
    <property type="project" value="UniProtKB-KW"/>
</dbReference>
<comment type="subcellular location">
    <subcellularLocation>
        <location evidence="1">Endomembrane system</location>
        <topology evidence="1">Multi-pass membrane protein</topology>
    </subcellularLocation>
</comment>
<evidence type="ECO:0000256" key="8">
    <source>
        <dbReference type="PIRSR" id="PIRSR605150-1"/>
    </source>
</evidence>
<feature type="transmembrane region" description="Helical" evidence="12">
    <location>
        <begin position="393"/>
        <end position="414"/>
    </location>
</feature>
<dbReference type="Pfam" id="PF03552">
    <property type="entry name" value="Cellulose_synt"/>
    <property type="match status" value="2"/>
</dbReference>
<name>A0A978VJ22_ZIZJJ</name>
<dbReference type="GO" id="GO:0012505">
    <property type="term" value="C:endomembrane system"/>
    <property type="evidence" value="ECO:0007669"/>
    <property type="project" value="UniProtKB-SubCell"/>
</dbReference>
<dbReference type="EMBL" id="JAEACU010000004">
    <property type="protein sequence ID" value="KAH7533091.1"/>
    <property type="molecule type" value="Genomic_DNA"/>
</dbReference>
<keyword evidence="3" id="KW-0808">Transferase</keyword>
<evidence type="ECO:0008006" key="15">
    <source>
        <dbReference type="Google" id="ProtNLM"/>
    </source>
</evidence>
<keyword evidence="11" id="KW-0175">Coiled coil</keyword>
<dbReference type="AlphaFoldDB" id="A0A978VJ22"/>
<keyword evidence="7" id="KW-0961">Cell wall biogenesis/degradation</keyword>
<feature type="transmembrane region" description="Helical" evidence="12">
    <location>
        <begin position="354"/>
        <end position="381"/>
    </location>
</feature>
<evidence type="ECO:0000256" key="4">
    <source>
        <dbReference type="ARBA" id="ARBA00022692"/>
    </source>
</evidence>
<feature type="binding site" evidence="9">
    <location>
        <position position="32"/>
    </location>
    <ligand>
        <name>UDP-alpha-D-glucose</name>
        <dbReference type="ChEBI" id="CHEBI:58885"/>
    </ligand>
</feature>
<evidence type="ECO:0000256" key="7">
    <source>
        <dbReference type="ARBA" id="ARBA00023316"/>
    </source>
</evidence>
<feature type="active site" evidence="8">
    <location>
        <position position="32"/>
    </location>
</feature>
<evidence type="ECO:0000256" key="12">
    <source>
        <dbReference type="SAM" id="Phobius"/>
    </source>
</evidence>
<evidence type="ECO:0000256" key="6">
    <source>
        <dbReference type="ARBA" id="ARBA00023136"/>
    </source>
</evidence>
<feature type="transmembrane region" description="Helical" evidence="12">
    <location>
        <begin position="519"/>
        <end position="536"/>
    </location>
</feature>
<dbReference type="SUPFAM" id="SSF53448">
    <property type="entry name" value="Nucleotide-diphospho-sugar transferases"/>
    <property type="match status" value="1"/>
</dbReference>
<evidence type="ECO:0000313" key="14">
    <source>
        <dbReference type="Proteomes" id="UP000813462"/>
    </source>
</evidence>
<comment type="caution">
    <text evidence="13">The sequence shown here is derived from an EMBL/GenBank/DDBJ whole genome shotgun (WGS) entry which is preliminary data.</text>
</comment>
<keyword evidence="6 12" id="KW-0472">Membrane</keyword>
<feature type="coiled-coil region" evidence="11">
    <location>
        <begin position="84"/>
        <end position="111"/>
    </location>
</feature>
<dbReference type="PANTHER" id="PTHR13301">
    <property type="entry name" value="X-BOX TRANSCRIPTION FACTOR-RELATED"/>
    <property type="match status" value="1"/>
</dbReference>
<dbReference type="InterPro" id="IPR005150">
    <property type="entry name" value="Cellulose_synth"/>
</dbReference>
<dbReference type="InterPro" id="IPR029044">
    <property type="entry name" value="Nucleotide-diphossugar_trans"/>
</dbReference>
<reference evidence="13" key="1">
    <citation type="journal article" date="2021" name="Front. Plant Sci.">
        <title>Chromosome-Scale Genome Assembly for Chinese Sour Jujube and Insights Into Its Genome Evolution and Domestication Signature.</title>
        <authorList>
            <person name="Shen L.-Y."/>
            <person name="Luo H."/>
            <person name="Wang X.-L."/>
            <person name="Wang X.-M."/>
            <person name="Qiu X.-J."/>
            <person name="Liu H."/>
            <person name="Zhou S.-S."/>
            <person name="Jia K.-H."/>
            <person name="Nie S."/>
            <person name="Bao Y.-T."/>
            <person name="Zhang R.-G."/>
            <person name="Yun Q.-Z."/>
            <person name="Chai Y.-H."/>
            <person name="Lu J.-Y."/>
            <person name="Li Y."/>
            <person name="Zhao S.-W."/>
            <person name="Mao J.-F."/>
            <person name="Jia S.-G."/>
            <person name="Mao Y.-M."/>
        </authorList>
    </citation>
    <scope>NUCLEOTIDE SEQUENCE</scope>
    <source>
        <strain evidence="13">AT0</strain>
        <tissue evidence="13">Leaf</tissue>
    </source>
</reference>
<feature type="binding site" evidence="10">
    <location>
        <position position="193"/>
    </location>
    <ligand>
        <name>Mn(2+)</name>
        <dbReference type="ChEBI" id="CHEBI:29035"/>
    </ligand>
</feature>
<dbReference type="GO" id="GO:0030244">
    <property type="term" value="P:cellulose biosynthetic process"/>
    <property type="evidence" value="ECO:0007669"/>
    <property type="project" value="InterPro"/>
</dbReference>
<feature type="binding site" evidence="10">
    <location>
        <position position="169"/>
    </location>
    <ligand>
        <name>Mn(2+)</name>
        <dbReference type="ChEBI" id="CHEBI:29035"/>
    </ligand>
</feature>
<evidence type="ECO:0000256" key="11">
    <source>
        <dbReference type="SAM" id="Coils"/>
    </source>
</evidence>
<feature type="active site" evidence="8">
    <location>
        <position position="283"/>
    </location>
</feature>
<protein>
    <recommendedName>
        <fullName evidence="15">Cellulose synthase-like protein H1</fullName>
    </recommendedName>
</protein>
<evidence type="ECO:0000256" key="5">
    <source>
        <dbReference type="ARBA" id="ARBA00022989"/>
    </source>
</evidence>
<keyword evidence="5 12" id="KW-1133">Transmembrane helix</keyword>
<feature type="transmembrane region" description="Helical" evidence="12">
    <location>
        <begin position="548"/>
        <end position="570"/>
    </location>
</feature>
<evidence type="ECO:0000313" key="13">
    <source>
        <dbReference type="EMBL" id="KAH7533091.1"/>
    </source>
</evidence>
<evidence type="ECO:0000256" key="3">
    <source>
        <dbReference type="ARBA" id="ARBA00022679"/>
    </source>
</evidence>
<evidence type="ECO:0000256" key="10">
    <source>
        <dbReference type="PIRSR" id="PIRSR605150-3"/>
    </source>
</evidence>
<keyword evidence="2" id="KW-0328">Glycosyltransferase</keyword>
<organism evidence="13 14">
    <name type="scientific">Ziziphus jujuba var. spinosa</name>
    <dbReference type="NCBI Taxonomy" id="714518"/>
    <lineage>
        <taxon>Eukaryota</taxon>
        <taxon>Viridiplantae</taxon>
        <taxon>Streptophyta</taxon>
        <taxon>Embryophyta</taxon>
        <taxon>Tracheophyta</taxon>
        <taxon>Spermatophyta</taxon>
        <taxon>Magnoliopsida</taxon>
        <taxon>eudicotyledons</taxon>
        <taxon>Gunneridae</taxon>
        <taxon>Pentapetalae</taxon>
        <taxon>rosids</taxon>
        <taxon>fabids</taxon>
        <taxon>Rosales</taxon>
        <taxon>Rhamnaceae</taxon>
        <taxon>Paliureae</taxon>
        <taxon>Ziziphus</taxon>
    </lineage>
</organism>
<dbReference type="GO" id="GO:0016020">
    <property type="term" value="C:membrane"/>
    <property type="evidence" value="ECO:0007669"/>
    <property type="project" value="InterPro"/>
</dbReference>
<keyword evidence="4 12" id="KW-0812">Transmembrane</keyword>
<gene>
    <name evidence="13" type="ORF">FEM48_Zijuj04G0093500</name>
</gene>
<dbReference type="Proteomes" id="UP000813462">
    <property type="component" value="Unassembled WGS sequence"/>
</dbReference>